<dbReference type="Gene3D" id="3.40.50.200">
    <property type="entry name" value="Peptidase S8/S53 domain"/>
    <property type="match status" value="1"/>
</dbReference>
<dbReference type="FunFam" id="2.60.120.260:FF:000026">
    <property type="entry name" value="proprotein convertase subtilisin/kexin type 7"/>
    <property type="match status" value="1"/>
</dbReference>
<comment type="caution">
    <text evidence="17">The sequence shown here is derived from an EMBL/GenBank/DDBJ whole genome shotgun (WGS) entry which is preliminary data.</text>
</comment>
<organism evidence="17 18">
    <name type="scientific">Synchytrium microbalum</name>
    <dbReference type="NCBI Taxonomy" id="1806994"/>
    <lineage>
        <taxon>Eukaryota</taxon>
        <taxon>Fungi</taxon>
        <taxon>Fungi incertae sedis</taxon>
        <taxon>Chytridiomycota</taxon>
        <taxon>Chytridiomycota incertae sedis</taxon>
        <taxon>Chytridiomycetes</taxon>
        <taxon>Synchytriales</taxon>
        <taxon>Synchytriaceae</taxon>
        <taxon>Synchytrium</taxon>
    </lineage>
</organism>
<dbReference type="PROSITE" id="PS00137">
    <property type="entry name" value="SUBTILASE_HIS"/>
    <property type="match status" value="1"/>
</dbReference>
<feature type="compositionally biased region" description="Low complexity" evidence="13">
    <location>
        <begin position="689"/>
        <end position="705"/>
    </location>
</feature>
<keyword evidence="2 12" id="KW-0645">Protease</keyword>
<sequence length="813" mass="88488">MTRVIPNRFVFHLVFFLLLHTRLISAHVNTYAIHLYDETRGRAYTTKEANASTRSLGFEFIGPVGDLDGYFLISDADRGSDSTNSDRLQRRQEAEAALLAHEHVRWFESQNIRPRYTRHWRYNDPLYSWQWHLHGESMFGEPSHQDINVVPAWDAGINGTGVTVLVLDDGIDFNHPDLLPNWRSDASYNFMTKTNSPLPGPGETHGTRCAGQIAAVANNSVCGVGVAPGCKISGARLIATSNTDAVEASALTYASQINDVYSSSWGPSDDGASIDGPGYLTKLAMQRGTNQGRGGRGNIFVFASGNGGLYQDDCNFDGYANSVYTVAIGAIQSNGRKPDYGETCSAHLIVTYSGGLTNGITTTDVDGQCTNQHSGTSAAAPLVSGSIALMLSANPKLHWRDVQQILVDTAKITDPNDSSWHVNGAGRNISHSYGFGKLDASAAVFASQNWTSLPIPQMTSTRTAYPNRVIYAGDTLNDFIDFTRSDVRSSGISSLEHVEVTIRMKAPIRGKVTISLTSPSKTVSVLAPPRPGDISSDGYDSWTFSTVHCWGESPLGSWQLTVTDTRDVGNDNTGLLVSWELAIRGRCADSDTTLMESGYRKCNIAISQDAGHAQFLSMSIGTAVLVVLFVLLCGGIYMYRKQTPWWKTGGFIWQNRYERIDIESPTKTSPFFPLEAPIRSYRASNNEQTTPSTAPSASTDYSSTSDADDSPDSIRLLSPDSKMPPSLLQFIEQSQNGGMGGGLLRSWSQSNLLSRLNHDEQESAAAKTSPPKRNDASPQEKPNPPPKLSMPPSRPGTPSMGRMVRVMSSAKFE</sequence>
<proteinExistence type="inferred from homology"/>
<dbReference type="EMBL" id="QEAO01000044">
    <property type="protein sequence ID" value="TPX31464.1"/>
    <property type="molecule type" value="Genomic_DNA"/>
</dbReference>
<dbReference type="InterPro" id="IPR023828">
    <property type="entry name" value="Peptidase_S8_Ser-AS"/>
</dbReference>
<evidence type="ECO:0000256" key="9">
    <source>
        <dbReference type="ARBA" id="ARBA00023157"/>
    </source>
</evidence>
<feature type="active site" description="Charge relay system" evidence="11 12">
    <location>
        <position position="168"/>
    </location>
</feature>
<dbReference type="InterPro" id="IPR008979">
    <property type="entry name" value="Galactose-bd-like_sf"/>
</dbReference>
<dbReference type="PANTHER" id="PTHR42884:SF14">
    <property type="entry name" value="NEUROENDOCRINE CONVERTASE 1"/>
    <property type="match status" value="1"/>
</dbReference>
<evidence type="ECO:0000256" key="15">
    <source>
        <dbReference type="SAM" id="SignalP"/>
    </source>
</evidence>
<feature type="chain" id="PRO_5021341655" description="P/Homo B domain-containing protein" evidence="15">
    <location>
        <begin position="27"/>
        <end position="813"/>
    </location>
</feature>
<evidence type="ECO:0000256" key="8">
    <source>
        <dbReference type="ARBA" id="ARBA00023145"/>
    </source>
</evidence>
<keyword evidence="14" id="KW-1133">Transmembrane helix</keyword>
<dbReference type="FunFam" id="3.40.50.200:FF:000021">
    <property type="entry name" value="Proprotein convertase subtilisin/kexin type 5a"/>
    <property type="match status" value="1"/>
</dbReference>
<keyword evidence="14" id="KW-0812">Transmembrane</keyword>
<reference evidence="17 18" key="1">
    <citation type="journal article" date="2019" name="Sci. Rep.">
        <title>Comparative genomics of chytrid fungi reveal insights into the obligate biotrophic and pathogenic lifestyle of Synchytrium endobioticum.</title>
        <authorList>
            <person name="van de Vossenberg B.T.L.H."/>
            <person name="Warris S."/>
            <person name="Nguyen H.D.T."/>
            <person name="van Gent-Pelzer M.P.E."/>
            <person name="Joly D.L."/>
            <person name="van de Geest H.C."/>
            <person name="Bonants P.J.M."/>
            <person name="Smith D.S."/>
            <person name="Levesque C.A."/>
            <person name="van der Lee T.A.J."/>
        </authorList>
    </citation>
    <scope>NUCLEOTIDE SEQUENCE [LARGE SCALE GENOMIC DNA]</scope>
    <source>
        <strain evidence="17 18">JEL517</strain>
    </source>
</reference>
<keyword evidence="10" id="KW-0325">Glycoprotein</keyword>
<keyword evidence="14" id="KW-0472">Membrane</keyword>
<evidence type="ECO:0000256" key="1">
    <source>
        <dbReference type="ARBA" id="ARBA00005325"/>
    </source>
</evidence>
<feature type="region of interest" description="Disordered" evidence="13">
    <location>
        <begin position="757"/>
        <end position="813"/>
    </location>
</feature>
<feature type="transmembrane region" description="Helical" evidence="14">
    <location>
        <begin position="615"/>
        <end position="639"/>
    </location>
</feature>
<keyword evidence="3" id="KW-0165">Cleavage on pair of basic residues</keyword>
<dbReference type="RefSeq" id="XP_031022885.1">
    <property type="nucleotide sequence ID" value="XM_031171136.1"/>
</dbReference>
<evidence type="ECO:0000313" key="17">
    <source>
        <dbReference type="EMBL" id="TPX31464.1"/>
    </source>
</evidence>
<dbReference type="SUPFAM" id="SSF49785">
    <property type="entry name" value="Galactose-binding domain-like"/>
    <property type="match status" value="1"/>
</dbReference>
<dbReference type="InterPro" id="IPR002884">
    <property type="entry name" value="P_dom"/>
</dbReference>
<feature type="active site" description="Charge relay system" evidence="11 12">
    <location>
        <position position="377"/>
    </location>
</feature>
<feature type="compositionally biased region" description="Pro residues" evidence="13">
    <location>
        <begin position="781"/>
        <end position="795"/>
    </location>
</feature>
<gene>
    <name evidence="17" type="ORF">SmJEL517_g05209</name>
</gene>
<evidence type="ECO:0000256" key="5">
    <source>
        <dbReference type="ARBA" id="ARBA00022801"/>
    </source>
</evidence>
<keyword evidence="4 15" id="KW-0732">Signal</keyword>
<evidence type="ECO:0000313" key="18">
    <source>
        <dbReference type="Proteomes" id="UP000319731"/>
    </source>
</evidence>
<name>A0A507C077_9FUNG</name>
<evidence type="ECO:0000256" key="11">
    <source>
        <dbReference type="PIRSR" id="PIRSR615500-1"/>
    </source>
</evidence>
<dbReference type="Pfam" id="PF16470">
    <property type="entry name" value="S8_pro-domain"/>
    <property type="match status" value="1"/>
</dbReference>
<feature type="domain" description="P/Homo B" evidence="16">
    <location>
        <begin position="444"/>
        <end position="589"/>
    </location>
</feature>
<dbReference type="PRINTS" id="PR00723">
    <property type="entry name" value="SUBTILISIN"/>
</dbReference>
<dbReference type="PANTHER" id="PTHR42884">
    <property type="entry name" value="PROPROTEIN CONVERTASE SUBTILISIN/KEXIN-RELATED"/>
    <property type="match status" value="1"/>
</dbReference>
<dbReference type="Proteomes" id="UP000319731">
    <property type="component" value="Unassembled WGS sequence"/>
</dbReference>
<dbReference type="SUPFAM" id="SSF52743">
    <property type="entry name" value="Subtilisin-like"/>
    <property type="match status" value="1"/>
</dbReference>
<dbReference type="InterPro" id="IPR015500">
    <property type="entry name" value="Peptidase_S8_subtilisin-rel"/>
</dbReference>
<dbReference type="AlphaFoldDB" id="A0A507C077"/>
<comment type="similarity">
    <text evidence="1">Belongs to the peptidase S8 family. Furin subfamily.</text>
</comment>
<dbReference type="GeneID" id="42006433"/>
<dbReference type="InterPro" id="IPR000209">
    <property type="entry name" value="Peptidase_S8/S53_dom"/>
</dbReference>
<keyword evidence="7" id="KW-0106">Calcium</keyword>
<protein>
    <recommendedName>
        <fullName evidence="16">P/Homo B domain-containing protein</fullName>
    </recommendedName>
</protein>
<feature type="active site" description="Charge relay system" evidence="11 12">
    <location>
        <position position="205"/>
    </location>
</feature>
<dbReference type="InterPro" id="IPR038466">
    <property type="entry name" value="S8_pro-domain_sf"/>
</dbReference>
<dbReference type="STRING" id="1806994.A0A507C077"/>
<dbReference type="PROSITE" id="PS51892">
    <property type="entry name" value="SUBTILASE"/>
    <property type="match status" value="1"/>
</dbReference>
<evidence type="ECO:0000256" key="12">
    <source>
        <dbReference type="PROSITE-ProRule" id="PRU01240"/>
    </source>
</evidence>
<dbReference type="Pfam" id="PF01483">
    <property type="entry name" value="P_proprotein"/>
    <property type="match status" value="1"/>
</dbReference>
<evidence type="ECO:0000256" key="4">
    <source>
        <dbReference type="ARBA" id="ARBA00022729"/>
    </source>
</evidence>
<evidence type="ECO:0000256" key="7">
    <source>
        <dbReference type="ARBA" id="ARBA00022837"/>
    </source>
</evidence>
<keyword evidence="6 12" id="KW-0720">Serine protease</keyword>
<dbReference type="Gene3D" id="3.30.70.850">
    <property type="entry name" value="Peptidase S8, pro-domain"/>
    <property type="match status" value="1"/>
</dbReference>
<evidence type="ECO:0000256" key="13">
    <source>
        <dbReference type="SAM" id="MobiDB-lite"/>
    </source>
</evidence>
<dbReference type="Gene3D" id="2.60.120.260">
    <property type="entry name" value="Galactose-binding domain-like"/>
    <property type="match status" value="1"/>
</dbReference>
<keyword evidence="8" id="KW-0865">Zymogen</keyword>
<dbReference type="InterPro" id="IPR032815">
    <property type="entry name" value="S8_pro-domain"/>
</dbReference>
<feature type="region of interest" description="Disordered" evidence="13">
    <location>
        <begin position="683"/>
        <end position="721"/>
    </location>
</feature>
<keyword evidence="5 12" id="KW-0378">Hydrolase</keyword>
<dbReference type="GO" id="GO:0000139">
    <property type="term" value="C:Golgi membrane"/>
    <property type="evidence" value="ECO:0007669"/>
    <property type="project" value="TreeGrafter"/>
</dbReference>
<dbReference type="InterPro" id="IPR022398">
    <property type="entry name" value="Peptidase_S8_His-AS"/>
</dbReference>
<keyword evidence="9" id="KW-1015">Disulfide bond</keyword>
<keyword evidence="18" id="KW-1185">Reference proteome</keyword>
<dbReference type="GO" id="GO:0004252">
    <property type="term" value="F:serine-type endopeptidase activity"/>
    <property type="evidence" value="ECO:0007669"/>
    <property type="project" value="UniProtKB-UniRule"/>
</dbReference>
<evidence type="ECO:0000256" key="2">
    <source>
        <dbReference type="ARBA" id="ARBA00022670"/>
    </source>
</evidence>
<evidence type="ECO:0000256" key="14">
    <source>
        <dbReference type="SAM" id="Phobius"/>
    </source>
</evidence>
<dbReference type="CDD" id="cd04059">
    <property type="entry name" value="Peptidases_S8_Protein_convertases_Kexins_Furin-like"/>
    <property type="match status" value="1"/>
</dbReference>
<feature type="signal peptide" evidence="15">
    <location>
        <begin position="1"/>
        <end position="26"/>
    </location>
</feature>
<dbReference type="PROSITE" id="PS51829">
    <property type="entry name" value="P_HOMO_B"/>
    <property type="match status" value="1"/>
</dbReference>
<dbReference type="InterPro" id="IPR034182">
    <property type="entry name" value="Kexin/furin"/>
</dbReference>
<accession>A0A507C077</accession>
<evidence type="ECO:0000256" key="3">
    <source>
        <dbReference type="ARBA" id="ARBA00022685"/>
    </source>
</evidence>
<evidence type="ECO:0000256" key="10">
    <source>
        <dbReference type="ARBA" id="ARBA00023180"/>
    </source>
</evidence>
<evidence type="ECO:0000259" key="16">
    <source>
        <dbReference type="PROSITE" id="PS51829"/>
    </source>
</evidence>
<dbReference type="Pfam" id="PF00082">
    <property type="entry name" value="Peptidase_S8"/>
    <property type="match status" value="1"/>
</dbReference>
<dbReference type="InterPro" id="IPR036852">
    <property type="entry name" value="Peptidase_S8/S53_dom_sf"/>
</dbReference>
<dbReference type="GO" id="GO:0005802">
    <property type="term" value="C:trans-Golgi network"/>
    <property type="evidence" value="ECO:0007669"/>
    <property type="project" value="TreeGrafter"/>
</dbReference>
<dbReference type="PROSITE" id="PS00138">
    <property type="entry name" value="SUBTILASE_SER"/>
    <property type="match status" value="1"/>
</dbReference>
<dbReference type="GO" id="GO:0016485">
    <property type="term" value="P:protein processing"/>
    <property type="evidence" value="ECO:0007669"/>
    <property type="project" value="TreeGrafter"/>
</dbReference>
<evidence type="ECO:0000256" key="6">
    <source>
        <dbReference type="ARBA" id="ARBA00022825"/>
    </source>
</evidence>
<dbReference type="OrthoDB" id="300641at2759"/>